<dbReference type="Pfam" id="PF00535">
    <property type="entry name" value="Glycos_transf_2"/>
    <property type="match status" value="1"/>
</dbReference>
<dbReference type="RefSeq" id="WP_392393820.1">
    <property type="nucleotide sequence ID" value="NZ_JAURTK010000003.1"/>
</dbReference>
<dbReference type="EC" id="2.4.-.-" evidence="2"/>
<keyword evidence="2" id="KW-0808">Transferase</keyword>
<comment type="caution">
    <text evidence="2">The sequence shown here is derived from an EMBL/GenBank/DDBJ whole genome shotgun (WGS) entry which is preliminary data.</text>
</comment>
<evidence type="ECO:0000313" key="2">
    <source>
        <dbReference type="EMBL" id="MDP9647556.1"/>
    </source>
</evidence>
<dbReference type="InterPro" id="IPR050834">
    <property type="entry name" value="Glycosyltransf_2"/>
</dbReference>
<dbReference type="InterPro" id="IPR001173">
    <property type="entry name" value="Glyco_trans_2-like"/>
</dbReference>
<organism evidence="2 3">
    <name type="scientific">Paraburkholderia caledonica</name>
    <dbReference type="NCBI Taxonomy" id="134536"/>
    <lineage>
        <taxon>Bacteria</taxon>
        <taxon>Pseudomonadati</taxon>
        <taxon>Pseudomonadota</taxon>
        <taxon>Betaproteobacteria</taxon>
        <taxon>Burkholderiales</taxon>
        <taxon>Burkholderiaceae</taxon>
        <taxon>Paraburkholderia</taxon>
    </lineage>
</organism>
<dbReference type="SUPFAM" id="SSF53448">
    <property type="entry name" value="Nucleotide-diphospho-sugar transferases"/>
    <property type="match status" value="1"/>
</dbReference>
<feature type="domain" description="Glycosyltransferase 2-like" evidence="1">
    <location>
        <begin position="51"/>
        <end position="179"/>
    </location>
</feature>
<sequence length="358" mass="39821">MPHHQSQSTVGLSSNEYMAGEDLSLARSVDDRAQTDKPVTRMTDAAAPSVTVVMANFNGERWIGEAIQSVQRQSLEDWELIVADDASTDASVEIVRAFADNDSRIKLLTASFNAGPSTVRNRALECARGHWITFLDSDDVLAEGRLESLLQRAESYGAGIVADDLFIVDEEGSLTGHSLLGLESFKSFDAVSLIKAPRLAYLKPMINAELLAGLRYEERLRSGEDFDILLRLLAKHDARIIVYPAMGYRYRRRGGSLSSDKSADRQTLRGMLDANARFRASHTLSASLADACARRHRSLKASLHWVDVTEAIREKRFVTAVRHVIDHPGVLSCVMQFFNKRLSLLISRSKRRARTFGL</sequence>
<name>A0AB73IC04_9BURK</name>
<dbReference type="GO" id="GO:0016757">
    <property type="term" value="F:glycosyltransferase activity"/>
    <property type="evidence" value="ECO:0007669"/>
    <property type="project" value="UniProtKB-KW"/>
</dbReference>
<dbReference type="EMBL" id="JAURTK010000003">
    <property type="protein sequence ID" value="MDP9647556.1"/>
    <property type="molecule type" value="Genomic_DNA"/>
</dbReference>
<reference evidence="2" key="1">
    <citation type="submission" date="2023-07" db="EMBL/GenBank/DDBJ databases">
        <title>Sorghum-associated microbial communities from plants grown in Nebraska, USA.</title>
        <authorList>
            <person name="Schachtman D."/>
        </authorList>
    </citation>
    <scope>NUCLEOTIDE SEQUENCE</scope>
    <source>
        <strain evidence="2">DS1061</strain>
    </source>
</reference>
<dbReference type="Gene3D" id="3.90.550.10">
    <property type="entry name" value="Spore Coat Polysaccharide Biosynthesis Protein SpsA, Chain A"/>
    <property type="match status" value="1"/>
</dbReference>
<protein>
    <submittedName>
        <fullName evidence="2">Succinoglycan biosynthesis protein ExoO</fullName>
        <ecNumber evidence="2">2.4.-.-</ecNumber>
    </submittedName>
</protein>
<evidence type="ECO:0000259" key="1">
    <source>
        <dbReference type="Pfam" id="PF00535"/>
    </source>
</evidence>
<dbReference type="PANTHER" id="PTHR43685:SF2">
    <property type="entry name" value="GLYCOSYLTRANSFERASE 2-LIKE DOMAIN-CONTAINING PROTEIN"/>
    <property type="match status" value="1"/>
</dbReference>
<dbReference type="AlphaFoldDB" id="A0AB73IC04"/>
<keyword evidence="2" id="KW-0328">Glycosyltransferase</keyword>
<evidence type="ECO:0000313" key="3">
    <source>
        <dbReference type="Proteomes" id="UP001229486"/>
    </source>
</evidence>
<dbReference type="PANTHER" id="PTHR43685">
    <property type="entry name" value="GLYCOSYLTRANSFERASE"/>
    <property type="match status" value="1"/>
</dbReference>
<proteinExistence type="predicted"/>
<accession>A0AB73IC04</accession>
<dbReference type="Proteomes" id="UP001229486">
    <property type="component" value="Unassembled WGS sequence"/>
</dbReference>
<gene>
    <name evidence="2" type="ORF">J2793_003002</name>
</gene>
<dbReference type="InterPro" id="IPR029044">
    <property type="entry name" value="Nucleotide-diphossugar_trans"/>
</dbReference>